<accession>A0ABP9KIW0</accession>
<keyword evidence="4" id="KW-1185">Reference proteome</keyword>
<dbReference type="PANTHER" id="PTHR19328">
    <property type="entry name" value="HEDGEHOG-INTERACTING PROTEIN"/>
    <property type="match status" value="1"/>
</dbReference>
<evidence type="ECO:0000256" key="1">
    <source>
        <dbReference type="SAM" id="SignalP"/>
    </source>
</evidence>
<evidence type="ECO:0000259" key="2">
    <source>
        <dbReference type="Pfam" id="PF07995"/>
    </source>
</evidence>
<feature type="chain" id="PRO_5045668508" evidence="1">
    <location>
        <begin position="18"/>
        <end position="400"/>
    </location>
</feature>
<dbReference type="PROSITE" id="PS51257">
    <property type="entry name" value="PROKAR_LIPOPROTEIN"/>
    <property type="match status" value="1"/>
</dbReference>
<dbReference type="InterPro" id="IPR011041">
    <property type="entry name" value="Quinoprot_gluc/sorb_DH_b-prop"/>
</dbReference>
<dbReference type="Proteomes" id="UP001500518">
    <property type="component" value="Unassembled WGS sequence"/>
</dbReference>
<name>A0ABP9KIW0_9SPHN</name>
<dbReference type="Pfam" id="PF07995">
    <property type="entry name" value="GSDH"/>
    <property type="match status" value="1"/>
</dbReference>
<dbReference type="InterPro" id="IPR012938">
    <property type="entry name" value="Glc/Sorbosone_DH"/>
</dbReference>
<feature type="signal peptide" evidence="1">
    <location>
        <begin position="1"/>
        <end position="17"/>
    </location>
</feature>
<dbReference type="PANTHER" id="PTHR19328:SF75">
    <property type="entry name" value="ALDOSE SUGAR DEHYDROGENASE YLII"/>
    <property type="match status" value="1"/>
</dbReference>
<dbReference type="InterPro" id="IPR011042">
    <property type="entry name" value="6-blade_b-propeller_TolB-like"/>
</dbReference>
<protein>
    <submittedName>
        <fullName evidence="3">PQQ-dependent sugar dehydrogenase</fullName>
    </submittedName>
</protein>
<organism evidence="3 4">
    <name type="scientific">Erythrobacter westpacificensis</name>
    <dbReference type="NCBI Taxonomy" id="1055231"/>
    <lineage>
        <taxon>Bacteria</taxon>
        <taxon>Pseudomonadati</taxon>
        <taxon>Pseudomonadota</taxon>
        <taxon>Alphaproteobacteria</taxon>
        <taxon>Sphingomonadales</taxon>
        <taxon>Erythrobacteraceae</taxon>
        <taxon>Erythrobacter/Porphyrobacter group</taxon>
        <taxon>Erythrobacter</taxon>
    </lineage>
</organism>
<evidence type="ECO:0000313" key="3">
    <source>
        <dbReference type="EMBL" id="GAA5059807.1"/>
    </source>
</evidence>
<sequence>MRNKVLTAIIFPTVALASCNSAATGDTAPSASATEEAVAAVAGGEPVELQSTSPFDAASYGAFDEPWALAFEPGTGVIFITEKPGTMKFYDPASGRMGTVTGMPSVAYRGQGGLGALAFAPDYETSDTIYLSWAKESGEGTKAAVGRGTLICDAADACRVDGLTEIWEQSRAGERPGHYSHRLAFSPDGQYLFVSSGDRQEQDPAQNLENNLGTVVRLNLDGTPAAGNPFADRGSPADQIWSYGQRNMLGLEFDPAGNLWALEHGPAGGDELNLVEPGNNYGWPTRSNGDNYSGSDIPDHTADDPFVKPAISWNPVIAPGGMTFYTGDMFADWQGQLLIANLRTQSISRVTVNAAANSADEAARYEFPRRLRDIAQAPDGALWVIEDGAEGRLIRLTPKG</sequence>
<gene>
    <name evidence="3" type="ORF">GCM10023208_27510</name>
</gene>
<evidence type="ECO:0000313" key="4">
    <source>
        <dbReference type="Proteomes" id="UP001500518"/>
    </source>
</evidence>
<keyword evidence="1" id="KW-0732">Signal</keyword>
<comment type="caution">
    <text evidence="3">The sequence shown here is derived from an EMBL/GenBank/DDBJ whole genome shotgun (WGS) entry which is preliminary data.</text>
</comment>
<reference evidence="4" key="1">
    <citation type="journal article" date="2019" name="Int. J. Syst. Evol. Microbiol.">
        <title>The Global Catalogue of Microorganisms (GCM) 10K type strain sequencing project: providing services to taxonomists for standard genome sequencing and annotation.</title>
        <authorList>
            <consortium name="The Broad Institute Genomics Platform"/>
            <consortium name="The Broad Institute Genome Sequencing Center for Infectious Disease"/>
            <person name="Wu L."/>
            <person name="Ma J."/>
        </authorList>
    </citation>
    <scope>NUCLEOTIDE SEQUENCE [LARGE SCALE GENOMIC DNA]</scope>
    <source>
        <strain evidence="4">JCM 18014</strain>
    </source>
</reference>
<dbReference type="SUPFAM" id="SSF50952">
    <property type="entry name" value="Soluble quinoprotein glucose dehydrogenase"/>
    <property type="match status" value="1"/>
</dbReference>
<dbReference type="Gene3D" id="2.120.10.30">
    <property type="entry name" value="TolB, C-terminal domain"/>
    <property type="match status" value="1"/>
</dbReference>
<feature type="domain" description="Glucose/Sorbosone dehydrogenase" evidence="2">
    <location>
        <begin position="63"/>
        <end position="395"/>
    </location>
</feature>
<dbReference type="EMBL" id="BAABHV010000021">
    <property type="protein sequence ID" value="GAA5059807.1"/>
    <property type="molecule type" value="Genomic_DNA"/>
</dbReference>
<dbReference type="RefSeq" id="WP_346033592.1">
    <property type="nucleotide sequence ID" value="NZ_BAABHV010000021.1"/>
</dbReference>
<proteinExistence type="predicted"/>